<evidence type="ECO:0000313" key="9">
    <source>
        <dbReference type="EMBL" id="GGG87820.1"/>
    </source>
</evidence>
<comment type="similarity">
    <text evidence="1 6">Belongs to the RpoE family.</text>
</comment>
<evidence type="ECO:0000256" key="1">
    <source>
        <dbReference type="ARBA" id="ARBA00009828"/>
    </source>
</evidence>
<evidence type="ECO:0000256" key="7">
    <source>
        <dbReference type="SAM" id="MobiDB-lite"/>
    </source>
</evidence>
<evidence type="ECO:0000256" key="6">
    <source>
        <dbReference type="HAMAP-Rule" id="MF_00357"/>
    </source>
</evidence>
<name>A0A917HSG5_9BACI</name>
<feature type="domain" description="HTH HARE-type" evidence="8">
    <location>
        <begin position="14"/>
        <end position="81"/>
    </location>
</feature>
<dbReference type="InterPro" id="IPR007759">
    <property type="entry name" value="Asxl_HARE-HTH"/>
</dbReference>
<dbReference type="GO" id="GO:0006355">
    <property type="term" value="P:regulation of DNA-templated transcription"/>
    <property type="evidence" value="ECO:0007669"/>
    <property type="project" value="UniProtKB-UniRule"/>
</dbReference>
<dbReference type="InterPro" id="IPR038087">
    <property type="entry name" value="RNAP_delta_N_dom_sf"/>
</dbReference>
<dbReference type="Pfam" id="PF05066">
    <property type="entry name" value="HARE-HTH"/>
    <property type="match status" value="1"/>
</dbReference>
<keyword evidence="3 6" id="KW-0808">Transferase</keyword>
<keyword evidence="5 6" id="KW-0804">Transcription</keyword>
<evidence type="ECO:0000256" key="3">
    <source>
        <dbReference type="ARBA" id="ARBA00022679"/>
    </source>
</evidence>
<accession>A0A917HSG5</accession>
<dbReference type="AlphaFoldDB" id="A0A917HSG5"/>
<dbReference type="EMBL" id="BMFR01000028">
    <property type="protein sequence ID" value="GGG87820.1"/>
    <property type="molecule type" value="Genomic_DNA"/>
</dbReference>
<evidence type="ECO:0000313" key="10">
    <source>
        <dbReference type="Proteomes" id="UP000622860"/>
    </source>
</evidence>
<dbReference type="GO" id="GO:0003899">
    <property type="term" value="F:DNA-directed RNA polymerase activity"/>
    <property type="evidence" value="ECO:0007669"/>
    <property type="project" value="UniProtKB-UniRule"/>
</dbReference>
<gene>
    <name evidence="6" type="primary">rpoE</name>
    <name evidence="9" type="ORF">GCM10011398_37160</name>
</gene>
<dbReference type="PROSITE" id="PS51913">
    <property type="entry name" value="HTH_HARE"/>
    <property type="match status" value="1"/>
</dbReference>
<dbReference type="NCBIfam" id="TIGR04567">
    <property type="entry name" value="RNAP_delt_lowGC"/>
    <property type="match status" value="1"/>
</dbReference>
<evidence type="ECO:0000256" key="5">
    <source>
        <dbReference type="ARBA" id="ARBA00023163"/>
    </source>
</evidence>
<comment type="subunit">
    <text evidence="6">RNAP is composed of a core of 2 alpha, a beta and a beta' subunits. The core is associated with a delta subunit and one of several sigma factors.</text>
</comment>
<dbReference type="Proteomes" id="UP000622860">
    <property type="component" value="Unassembled WGS sequence"/>
</dbReference>
<comment type="function">
    <text evidence="6">Participates in both the initiation and recycling phases of transcription. In the presence of the delta subunit, RNAP displays an increased specificity of transcription, a decreased affinity for nucleic acids, and an increased efficiency of RNA synthesis because of enhanced recycling.</text>
</comment>
<evidence type="ECO:0000256" key="2">
    <source>
        <dbReference type="ARBA" id="ARBA00022478"/>
    </source>
</evidence>
<proteinExistence type="inferred from homology"/>
<feature type="compositionally biased region" description="Acidic residues" evidence="7">
    <location>
        <begin position="114"/>
        <end position="128"/>
    </location>
</feature>
<feature type="compositionally biased region" description="Acidic residues" evidence="7">
    <location>
        <begin position="136"/>
        <end position="183"/>
    </location>
</feature>
<evidence type="ECO:0000256" key="4">
    <source>
        <dbReference type="ARBA" id="ARBA00022695"/>
    </source>
</evidence>
<dbReference type="GO" id="GO:0006351">
    <property type="term" value="P:DNA-templated transcription"/>
    <property type="evidence" value="ECO:0007669"/>
    <property type="project" value="InterPro"/>
</dbReference>
<organism evidence="9 10">
    <name type="scientific">Virgibacillus oceani</name>
    <dbReference type="NCBI Taxonomy" id="1479511"/>
    <lineage>
        <taxon>Bacteria</taxon>
        <taxon>Bacillati</taxon>
        <taxon>Bacillota</taxon>
        <taxon>Bacilli</taxon>
        <taxon>Bacillales</taxon>
        <taxon>Bacillaceae</taxon>
        <taxon>Virgibacillus</taxon>
    </lineage>
</organism>
<dbReference type="Gene3D" id="1.10.10.1250">
    <property type="entry name" value="RNA polymerase, subunit delta, N-terminal domain"/>
    <property type="match status" value="1"/>
</dbReference>
<protein>
    <recommendedName>
        <fullName evidence="6">Probable DNA-directed RNA polymerase subunit delta</fullName>
    </recommendedName>
    <alternativeName>
        <fullName evidence="6">RNAP delta factor</fullName>
    </alternativeName>
</protein>
<feature type="region of interest" description="Disordered" evidence="7">
    <location>
        <begin position="92"/>
        <end position="183"/>
    </location>
</feature>
<sequence length="183" mass="21632">MSLNNYSHEEISKMSMIDLANLILLEEKKALNFKDIYEKIAELKGFNEEEKHDNIAQFYTDLNINGHFMTIGSNMWGLKRWYPVEQIDEEITAVPKKKKKKAPKKKAPKKEETFEAEEELEIDDDDIEVLTGNFKEDDDENDGFDEEFDDEIDEIDDDESYEDDDEEYGDDEDEDYEEEEDNK</sequence>
<comment type="caution">
    <text evidence="9">The sequence shown here is derived from an EMBL/GenBank/DDBJ whole genome shotgun (WGS) entry which is preliminary data.</text>
</comment>
<reference evidence="9" key="1">
    <citation type="journal article" date="2014" name="Int. J. Syst. Evol. Microbiol.">
        <title>Complete genome sequence of Corynebacterium casei LMG S-19264T (=DSM 44701T), isolated from a smear-ripened cheese.</title>
        <authorList>
            <consortium name="US DOE Joint Genome Institute (JGI-PGF)"/>
            <person name="Walter F."/>
            <person name="Albersmeier A."/>
            <person name="Kalinowski J."/>
            <person name="Ruckert C."/>
        </authorList>
    </citation>
    <scope>NUCLEOTIDE SEQUENCE</scope>
    <source>
        <strain evidence="9">CGMCC 1.12754</strain>
    </source>
</reference>
<evidence type="ECO:0000259" key="8">
    <source>
        <dbReference type="PROSITE" id="PS51913"/>
    </source>
</evidence>
<feature type="compositionally biased region" description="Basic residues" evidence="7">
    <location>
        <begin position="95"/>
        <end position="108"/>
    </location>
</feature>
<keyword evidence="4 6" id="KW-0548">Nucleotidyltransferase</keyword>
<dbReference type="RefSeq" id="WP_188456875.1">
    <property type="nucleotide sequence ID" value="NZ_BMFR01000028.1"/>
</dbReference>
<reference evidence="9" key="2">
    <citation type="submission" date="2020-09" db="EMBL/GenBank/DDBJ databases">
        <authorList>
            <person name="Sun Q."/>
            <person name="Zhou Y."/>
        </authorList>
    </citation>
    <scope>NUCLEOTIDE SEQUENCE</scope>
    <source>
        <strain evidence="9">CGMCC 1.12754</strain>
    </source>
</reference>
<dbReference type="InterPro" id="IPR029757">
    <property type="entry name" value="RpoE"/>
</dbReference>
<dbReference type="HAMAP" id="MF_00357">
    <property type="entry name" value="RNApol_bact_RpoE"/>
    <property type="match status" value="1"/>
</dbReference>
<dbReference type="GO" id="GO:0000428">
    <property type="term" value="C:DNA-directed RNA polymerase complex"/>
    <property type="evidence" value="ECO:0007669"/>
    <property type="project" value="UniProtKB-KW"/>
</dbReference>
<keyword evidence="2 6" id="KW-0240">DNA-directed RNA polymerase</keyword>
<keyword evidence="10" id="KW-1185">Reference proteome</keyword>